<comment type="subcellular location">
    <subcellularLocation>
        <location evidence="1 8">Endoplasmic reticulum membrane</location>
        <topology evidence="1 8">Multi-pass membrane protein</topology>
    </subcellularLocation>
</comment>
<feature type="transmembrane region" description="Helical" evidence="8">
    <location>
        <begin position="113"/>
        <end position="132"/>
    </location>
</feature>
<dbReference type="AlphaFoldDB" id="A0A814A3U7"/>
<organism evidence="10 13">
    <name type="scientific">Didymodactylos carnosus</name>
    <dbReference type="NCBI Taxonomy" id="1234261"/>
    <lineage>
        <taxon>Eukaryota</taxon>
        <taxon>Metazoa</taxon>
        <taxon>Spiralia</taxon>
        <taxon>Gnathifera</taxon>
        <taxon>Rotifera</taxon>
        <taxon>Eurotatoria</taxon>
        <taxon>Bdelloidea</taxon>
        <taxon>Philodinida</taxon>
        <taxon>Philodinidae</taxon>
        <taxon>Didymodactylos</taxon>
    </lineage>
</organism>
<dbReference type="EMBL" id="CAJNOK010001191">
    <property type="protein sequence ID" value="CAF0798483.1"/>
    <property type="molecule type" value="Genomic_DNA"/>
</dbReference>
<evidence type="ECO:0000313" key="10">
    <source>
        <dbReference type="EMBL" id="CAF0906976.1"/>
    </source>
</evidence>
<dbReference type="InterPro" id="IPR036322">
    <property type="entry name" value="WD40_repeat_dom_sf"/>
</dbReference>
<evidence type="ECO:0000256" key="7">
    <source>
        <dbReference type="ARBA" id="ARBA00023136"/>
    </source>
</evidence>
<comment type="subunit">
    <text evidence="8">Component of the oligosaccharyltransferase (OST) complex.</text>
</comment>
<reference evidence="10" key="1">
    <citation type="submission" date="2021-02" db="EMBL/GenBank/DDBJ databases">
        <authorList>
            <person name="Nowell W R."/>
        </authorList>
    </citation>
    <scope>NUCLEOTIDE SEQUENCE</scope>
</reference>
<accession>A0A814A3U7</accession>
<keyword evidence="7 8" id="KW-0472">Membrane</keyword>
<evidence type="ECO:0000256" key="5">
    <source>
        <dbReference type="ARBA" id="ARBA00022824"/>
    </source>
</evidence>
<gene>
    <name evidence="10" type="ORF">GPM918_LOCUS8943</name>
    <name evidence="9" type="ORF">OVA965_LOCUS4517</name>
    <name evidence="12" type="ORF">SRO942_LOCUS8944</name>
    <name evidence="11" type="ORF">TMI583_LOCUS4515</name>
</gene>
<dbReference type="EMBL" id="CAJOBA010001191">
    <property type="protein sequence ID" value="CAF3581695.1"/>
    <property type="molecule type" value="Genomic_DNA"/>
</dbReference>
<dbReference type="PANTHER" id="PTHR10705:SF0">
    <property type="entry name" value="DOLICHYL-DIPHOSPHOOLIGOSACCHARIDE--PROTEIN GLYCOSYLTRANSFERASE SUBUNIT DAD1"/>
    <property type="match status" value="1"/>
</dbReference>
<dbReference type="Pfam" id="PF02109">
    <property type="entry name" value="DAD"/>
    <property type="match status" value="1"/>
</dbReference>
<evidence type="ECO:0000256" key="2">
    <source>
        <dbReference type="ARBA" id="ARBA00004922"/>
    </source>
</evidence>
<dbReference type="GO" id="GO:0006487">
    <property type="term" value="P:protein N-linked glycosylation"/>
    <property type="evidence" value="ECO:0007669"/>
    <property type="project" value="TreeGrafter"/>
</dbReference>
<comment type="pathway">
    <text evidence="2 8">Protein modification; protein glycosylation.</text>
</comment>
<dbReference type="Proteomes" id="UP000663829">
    <property type="component" value="Unassembled WGS sequence"/>
</dbReference>
<evidence type="ECO:0000313" key="9">
    <source>
        <dbReference type="EMBL" id="CAF0798483.1"/>
    </source>
</evidence>
<keyword evidence="5 8" id="KW-0256">Endoplasmic reticulum</keyword>
<evidence type="ECO:0000256" key="4">
    <source>
        <dbReference type="ARBA" id="ARBA00022692"/>
    </source>
</evidence>
<dbReference type="GO" id="GO:0008250">
    <property type="term" value="C:oligosaccharyltransferase complex"/>
    <property type="evidence" value="ECO:0007669"/>
    <property type="project" value="InterPro"/>
</dbReference>
<comment type="similarity">
    <text evidence="3 8">Belongs to the DAD/OST2 family.</text>
</comment>
<feature type="transmembrane region" description="Helical" evidence="8">
    <location>
        <begin position="138"/>
        <end position="156"/>
    </location>
</feature>
<dbReference type="EMBL" id="CAJOBC010001614">
    <property type="protein sequence ID" value="CAF3688592.1"/>
    <property type="molecule type" value="Genomic_DNA"/>
</dbReference>
<comment type="function">
    <text evidence="8">Subunit of the oligosaccharyl transferase (OST) complex that catalyzes the initial transfer of a defined glycan (Glc(3)Man(9)GlcNAc(2) in eukaryotes) from the lipid carrier dolichol-pyrophosphate to an asparagine residue within an Asn-X-Ser/Thr consensus motif in nascent polypeptide chains, the first step in protein N-glycosylation. N-glycosylation occurs cotranslationally and the complex associates with the Sec61 complex at the channel-forming translocon complex that mediates protein translocation across the endoplasmic reticulum (ER). All subunits are required for a maximal enzyme activity.</text>
</comment>
<evidence type="ECO:0000256" key="1">
    <source>
        <dbReference type="ARBA" id="ARBA00004477"/>
    </source>
</evidence>
<sequence>MYEISSSTLSTRDLSSGGSHFQLIHEYDKHTSSMNTVVWALNGYGLMLACGSSDGSISIITSSDLFGNHLLPFQNLLSIQIMSQISQVVDIVKKLNEEYQTSTPKKLKLIDAYLFYVLLTGVVQFGYCLLVGTFPFNSFLSGFISTVGCFILAASLRIQLNKANQSTFNVSPERAFADFVFAHVILHLVVINFIG</sequence>
<name>A0A814A3U7_9BILA</name>
<evidence type="ECO:0000256" key="3">
    <source>
        <dbReference type="ARBA" id="ARBA00009386"/>
    </source>
</evidence>
<keyword evidence="4 8" id="KW-0812">Transmembrane</keyword>
<keyword evidence="13" id="KW-1185">Reference proteome</keyword>
<protein>
    <recommendedName>
        <fullName evidence="8">Dolichyl-diphosphooligosaccharide--protein glycosyltransferase subunit DAD1</fullName>
        <shortName evidence="8">Oligosaccharyl transferase subunit DAD1</shortName>
    </recommendedName>
</protein>
<comment type="caution">
    <text evidence="10">The sequence shown here is derived from an EMBL/GenBank/DDBJ whole genome shotgun (WGS) entry which is preliminary data.</text>
</comment>
<evidence type="ECO:0000313" key="13">
    <source>
        <dbReference type="Proteomes" id="UP000663829"/>
    </source>
</evidence>
<dbReference type="Proteomes" id="UP000682733">
    <property type="component" value="Unassembled WGS sequence"/>
</dbReference>
<evidence type="ECO:0000256" key="8">
    <source>
        <dbReference type="RuleBase" id="RU361136"/>
    </source>
</evidence>
<dbReference type="Proteomes" id="UP000681722">
    <property type="component" value="Unassembled WGS sequence"/>
</dbReference>
<feature type="transmembrane region" description="Helical" evidence="8">
    <location>
        <begin position="176"/>
        <end position="194"/>
    </location>
</feature>
<dbReference type="Gene3D" id="2.130.10.10">
    <property type="entry name" value="YVTN repeat-like/Quinoprotein amine dehydrogenase"/>
    <property type="match status" value="1"/>
</dbReference>
<dbReference type="EMBL" id="CAJNOQ010001614">
    <property type="protein sequence ID" value="CAF0906976.1"/>
    <property type="molecule type" value="Genomic_DNA"/>
</dbReference>
<dbReference type="OrthoDB" id="445566at2759"/>
<evidence type="ECO:0000313" key="12">
    <source>
        <dbReference type="EMBL" id="CAF3688592.1"/>
    </source>
</evidence>
<dbReference type="SUPFAM" id="SSF50978">
    <property type="entry name" value="WD40 repeat-like"/>
    <property type="match status" value="1"/>
</dbReference>
<dbReference type="InterPro" id="IPR015943">
    <property type="entry name" value="WD40/YVTN_repeat-like_dom_sf"/>
</dbReference>
<dbReference type="PANTHER" id="PTHR10705">
    <property type="entry name" value="DOLICHYL-DIPHOSPHOOLIGOSACCHARIDE--PROTEIN GLYCOSYLTRANSFERASE SUBUNIT DAD1"/>
    <property type="match status" value="1"/>
</dbReference>
<dbReference type="InterPro" id="IPR003038">
    <property type="entry name" value="DAD/Ost2"/>
</dbReference>
<proteinExistence type="inferred from homology"/>
<dbReference type="UniPathway" id="UPA00378"/>
<evidence type="ECO:0000256" key="6">
    <source>
        <dbReference type="ARBA" id="ARBA00022989"/>
    </source>
</evidence>
<keyword evidence="6 8" id="KW-1133">Transmembrane helix</keyword>
<dbReference type="Proteomes" id="UP000677228">
    <property type="component" value="Unassembled WGS sequence"/>
</dbReference>
<evidence type="ECO:0000313" key="11">
    <source>
        <dbReference type="EMBL" id="CAF3581695.1"/>
    </source>
</evidence>